<dbReference type="CDD" id="cd01764">
    <property type="entry name" value="Ubl_Urm1"/>
    <property type="match status" value="1"/>
</dbReference>
<accession>A0AAV8USD8</accession>
<evidence type="ECO:0000313" key="8">
    <source>
        <dbReference type="Proteomes" id="UP001157974"/>
    </source>
</evidence>
<keyword evidence="4 5" id="KW-0833">Ubl conjugation pathway</keyword>
<dbReference type="GO" id="GO:0034227">
    <property type="term" value="P:tRNA thio-modification"/>
    <property type="evidence" value="ECO:0007669"/>
    <property type="project" value="UniProtKB-UniRule"/>
</dbReference>
<dbReference type="GO" id="GO:0032447">
    <property type="term" value="P:protein urmylation"/>
    <property type="evidence" value="ECO:0007669"/>
    <property type="project" value="UniProtKB-UniRule"/>
</dbReference>
<dbReference type="InterPro" id="IPR012675">
    <property type="entry name" value="Beta-grasp_dom_sf"/>
</dbReference>
<evidence type="ECO:0000256" key="3">
    <source>
        <dbReference type="ARBA" id="ARBA00022694"/>
    </source>
</evidence>
<protein>
    <recommendedName>
        <fullName evidence="5">Ubiquitin-related modifier 1 homolog</fullName>
    </recommendedName>
</protein>
<evidence type="ECO:0000256" key="1">
    <source>
        <dbReference type="ARBA" id="ARBA00022490"/>
    </source>
</evidence>
<evidence type="ECO:0000256" key="4">
    <source>
        <dbReference type="ARBA" id="ARBA00022786"/>
    </source>
</evidence>
<comment type="caution">
    <text evidence="7">The sequence shown here is derived from an EMBL/GenBank/DDBJ whole genome shotgun (WGS) entry which is preliminary data.</text>
</comment>
<keyword evidence="3 5" id="KW-0819">tRNA processing</keyword>
<dbReference type="InterPro" id="IPR016155">
    <property type="entry name" value="Mopterin_synth/thiamin_S_b"/>
</dbReference>
<dbReference type="PIRSF" id="PIRSF037379">
    <property type="entry name" value="Ubiquitin-related_modifier_1"/>
    <property type="match status" value="1"/>
</dbReference>
<proteinExistence type="inferred from homology"/>
<name>A0AAV8USD8_9RHOD</name>
<comment type="function">
    <text evidence="5">Acts as a sulfur carrier required for 2-thiolation of mcm(5)S(2)U at tRNA wobble positions of cytosolic tRNA(Lys), tRNA(Glu) and tRNA(Gln). Serves as sulfur donor in tRNA 2-thiolation reaction by being thiocarboxylated (-COSH) at its C-terminus by the MOCS3/UBA4 homolog. The sulfur is then transferred to tRNA to form 2-thiolation of mcm(5)S(2)U. Also acts as a ubiquitin-like protein (UBL) that is covalently conjugated via an isopeptide bond to lysine residues of target proteins. The thiocarboxylated form serves as substrate for conjugation and oxidative stress specifically induces the formation of UBL-protein conjugates.</text>
</comment>
<reference evidence="7 8" key="1">
    <citation type="journal article" date="2023" name="Nat. Commun.">
        <title>Origin of minicircular mitochondrial genomes in red algae.</title>
        <authorList>
            <person name="Lee Y."/>
            <person name="Cho C.H."/>
            <person name="Lee Y.M."/>
            <person name="Park S.I."/>
            <person name="Yang J.H."/>
            <person name="West J.A."/>
            <person name="Bhattacharya D."/>
            <person name="Yoon H.S."/>
        </authorList>
    </citation>
    <scope>NUCLEOTIDE SEQUENCE [LARGE SCALE GENOMIC DNA]</scope>
    <source>
        <strain evidence="7 8">CCMP1338</strain>
        <tissue evidence="7">Whole cell</tissue>
    </source>
</reference>
<comment type="similarity">
    <text evidence="5 6">Belongs to the URM1 family.</text>
</comment>
<keyword evidence="8" id="KW-1185">Reference proteome</keyword>
<comment type="PTM">
    <text evidence="5">C-terminal thiocarboxylation occurs in 2 steps, it is first acyl-adenylated (-COAMP) via the hesA/moeB/thiF part of the MOCS3/UBA4 homolog, then thiocarboxylated (-COSH) via the rhodanese domain of the MOCS3/UBA4 homolog.</text>
</comment>
<dbReference type="PANTHER" id="PTHR14986">
    <property type="entry name" value="RURM1 PROTEIN"/>
    <property type="match status" value="1"/>
</dbReference>
<dbReference type="HAMAP" id="MF_03048">
    <property type="entry name" value="Urm1"/>
    <property type="match status" value="1"/>
</dbReference>
<dbReference type="GO" id="GO:0002098">
    <property type="term" value="P:tRNA wobble uridine modification"/>
    <property type="evidence" value="ECO:0007669"/>
    <property type="project" value="UniProtKB-UniRule"/>
</dbReference>
<dbReference type="SUPFAM" id="SSF54285">
    <property type="entry name" value="MoaD/ThiS"/>
    <property type="match status" value="1"/>
</dbReference>
<evidence type="ECO:0000313" key="7">
    <source>
        <dbReference type="EMBL" id="KAJ8904959.1"/>
    </source>
</evidence>
<comment type="subcellular location">
    <subcellularLocation>
        <location evidence="5 6">Cytoplasm</location>
    </subcellularLocation>
</comment>
<keyword evidence="2 5" id="KW-1017">Isopeptide bond</keyword>
<dbReference type="GO" id="GO:0005829">
    <property type="term" value="C:cytosol"/>
    <property type="evidence" value="ECO:0007669"/>
    <property type="project" value="UniProtKB-UniRule"/>
</dbReference>
<evidence type="ECO:0000256" key="5">
    <source>
        <dbReference type="HAMAP-Rule" id="MF_03048"/>
    </source>
</evidence>
<gene>
    <name evidence="7" type="ORF">NDN08_001472</name>
</gene>
<organism evidence="7 8">
    <name type="scientific">Rhodosorus marinus</name>
    <dbReference type="NCBI Taxonomy" id="101924"/>
    <lineage>
        <taxon>Eukaryota</taxon>
        <taxon>Rhodophyta</taxon>
        <taxon>Stylonematophyceae</taxon>
        <taxon>Stylonematales</taxon>
        <taxon>Stylonemataceae</taxon>
        <taxon>Rhodosorus</taxon>
    </lineage>
</organism>
<feature type="modified residue" description="1-thioglycine" evidence="5">
    <location>
        <position position="95"/>
    </location>
</feature>
<dbReference type="InterPro" id="IPR015221">
    <property type="entry name" value="Urm1"/>
</dbReference>
<comment type="pathway">
    <text evidence="5 6">tRNA modification; 5-methoxycarbonylmethyl-2-thiouridine-tRNA biosynthesis.</text>
</comment>
<evidence type="ECO:0000256" key="2">
    <source>
        <dbReference type="ARBA" id="ARBA00022499"/>
    </source>
</evidence>
<feature type="cross-link" description="Glycyl lysine isopeptide (Gly-Lys) (interchain with K-? in acceptor proteins)" evidence="5">
    <location>
        <position position="95"/>
    </location>
</feature>
<dbReference type="AlphaFoldDB" id="A0AAV8USD8"/>
<dbReference type="EMBL" id="JAMWBK010000005">
    <property type="protein sequence ID" value="KAJ8904959.1"/>
    <property type="molecule type" value="Genomic_DNA"/>
</dbReference>
<keyword evidence="1 5" id="KW-0963">Cytoplasm</keyword>
<dbReference type="Pfam" id="PF09138">
    <property type="entry name" value="Urm1"/>
    <property type="match status" value="1"/>
</dbReference>
<sequence length="95" mass="10553">MTSVVLEFSGGLELLVDGKKRLEQEVPDKLTLGGLIGWIRSNLIKERHELFSQGQRIRPGVLVLINDVDWELEGKETYNLSSGDCISFISTLHGG</sequence>
<dbReference type="Proteomes" id="UP001157974">
    <property type="component" value="Unassembled WGS sequence"/>
</dbReference>
<evidence type="ECO:0000256" key="6">
    <source>
        <dbReference type="RuleBase" id="RU361182"/>
    </source>
</evidence>
<dbReference type="Gene3D" id="3.10.20.30">
    <property type="match status" value="1"/>
</dbReference>